<reference evidence="1" key="2">
    <citation type="submission" date="2020-08" db="EMBL/GenBank/DDBJ databases">
        <title>Plant Genome Project.</title>
        <authorList>
            <person name="Zhang R.-G."/>
        </authorList>
    </citation>
    <scope>NUCLEOTIDE SEQUENCE</scope>
    <source>
        <strain evidence="1">Huo1</strain>
        <tissue evidence="1">Leaf</tissue>
    </source>
</reference>
<keyword evidence="2" id="KW-1185">Reference proteome</keyword>
<dbReference type="PANTHER" id="PTHR34278">
    <property type="entry name" value="PROTEIN THI031, PUTATIVE-RELATED"/>
    <property type="match status" value="1"/>
</dbReference>
<evidence type="ECO:0000313" key="1">
    <source>
        <dbReference type="EMBL" id="KAG6421742.1"/>
    </source>
</evidence>
<dbReference type="AlphaFoldDB" id="A0A8X8ZX41"/>
<evidence type="ECO:0000313" key="2">
    <source>
        <dbReference type="Proteomes" id="UP000298416"/>
    </source>
</evidence>
<accession>A0A8X8ZX41</accession>
<name>A0A8X8ZX41_SALSN</name>
<reference evidence="1" key="1">
    <citation type="submission" date="2018-01" db="EMBL/GenBank/DDBJ databases">
        <authorList>
            <person name="Mao J.F."/>
        </authorList>
    </citation>
    <scope>NUCLEOTIDE SEQUENCE</scope>
    <source>
        <strain evidence="1">Huo1</strain>
        <tissue evidence="1">Leaf</tissue>
    </source>
</reference>
<sequence length="145" mass="16525">MKQHGHQNGMAKTYPVISAMRNTRPRLRASHGPTSTPKVDQVTQVQIKPTNHSKFTGKSGRPMCRECYMCPSSKSKDKKTREAQRLKSSVDVVPDYRLTTLRVVDTKSSMKLSGFSTIDVLEYLDRIYHVDHYFEGGDENEETQC</sequence>
<protein>
    <submittedName>
        <fullName evidence="1">Uncharacterized protein</fullName>
    </submittedName>
</protein>
<organism evidence="1">
    <name type="scientific">Salvia splendens</name>
    <name type="common">Scarlet sage</name>
    <dbReference type="NCBI Taxonomy" id="180675"/>
    <lineage>
        <taxon>Eukaryota</taxon>
        <taxon>Viridiplantae</taxon>
        <taxon>Streptophyta</taxon>
        <taxon>Embryophyta</taxon>
        <taxon>Tracheophyta</taxon>
        <taxon>Spermatophyta</taxon>
        <taxon>Magnoliopsida</taxon>
        <taxon>eudicotyledons</taxon>
        <taxon>Gunneridae</taxon>
        <taxon>Pentapetalae</taxon>
        <taxon>asterids</taxon>
        <taxon>lamiids</taxon>
        <taxon>Lamiales</taxon>
        <taxon>Lamiaceae</taxon>
        <taxon>Nepetoideae</taxon>
        <taxon>Mentheae</taxon>
        <taxon>Salviinae</taxon>
        <taxon>Salvia</taxon>
        <taxon>Salvia subgen. Calosphace</taxon>
        <taxon>core Calosphace</taxon>
    </lineage>
</organism>
<dbReference type="PANTHER" id="PTHR34278:SF1">
    <property type="entry name" value="PROTEIN THI031, PUTATIVE-RELATED"/>
    <property type="match status" value="1"/>
</dbReference>
<gene>
    <name evidence="1" type="ORF">SASPL_118299</name>
</gene>
<dbReference type="EMBL" id="PNBA02000006">
    <property type="protein sequence ID" value="KAG6421742.1"/>
    <property type="molecule type" value="Genomic_DNA"/>
</dbReference>
<proteinExistence type="predicted"/>
<comment type="caution">
    <text evidence="1">The sequence shown here is derived from an EMBL/GenBank/DDBJ whole genome shotgun (WGS) entry which is preliminary data.</text>
</comment>
<dbReference type="Proteomes" id="UP000298416">
    <property type="component" value="Unassembled WGS sequence"/>
</dbReference>